<name>A0A2T3NHI3_9GAMM</name>
<keyword evidence="2" id="KW-0732">Signal</keyword>
<feature type="region of interest" description="Disordered" evidence="1">
    <location>
        <begin position="22"/>
        <end position="125"/>
    </location>
</feature>
<evidence type="ECO:0000256" key="2">
    <source>
        <dbReference type="SAM" id="SignalP"/>
    </source>
</evidence>
<sequence>MKMNKIALSILAVCVGFSAGSLASGKYDDDYDDDDDKYYSSYSDSKYDDSDDSSSYSDSKYDDSDDSSSYSNKGDDDSYSGSYSHSYSSTYQSSGGKDYSGDGHSGGDGYSSGDDSDGYKDDDDGDKKRLALNLVGTGEMYPDTVPPLEKYGPPLDAICFDVELKNIHDGAHLGWATDCLSEIEGEPENGLQLIGTTFFYLPDGLLITRGHTTVQPVLKPTVTADGQYISHITGASSDENAVVKGYGEYQWHKGTVRLSGMVDLTEFDGDVGDPMFFDCLFVIDLHEYKPELKTWYDWYRYRYYRDSYYEEYHSDSYYGKHDDSNDGSDYDDSDDSHDSYDDKDKSNNGKGYYKRNNNGKGNNYY</sequence>
<feature type="compositionally biased region" description="Basic and acidic residues" evidence="1">
    <location>
        <begin position="336"/>
        <end position="347"/>
    </location>
</feature>
<proteinExistence type="predicted"/>
<feature type="compositionally biased region" description="Acidic residues" evidence="1">
    <location>
        <begin position="114"/>
        <end position="124"/>
    </location>
</feature>
<comment type="caution">
    <text evidence="3">The sequence shown here is derived from an EMBL/GenBank/DDBJ whole genome shotgun (WGS) entry which is preliminary data.</text>
</comment>
<dbReference type="EMBL" id="PYMB01000002">
    <property type="protein sequence ID" value="PSW14461.1"/>
    <property type="molecule type" value="Genomic_DNA"/>
</dbReference>
<evidence type="ECO:0000313" key="3">
    <source>
        <dbReference type="EMBL" id="PSW14461.1"/>
    </source>
</evidence>
<feature type="compositionally biased region" description="Low complexity" evidence="1">
    <location>
        <begin position="79"/>
        <end position="97"/>
    </location>
</feature>
<protein>
    <submittedName>
        <fullName evidence="3">Uncharacterized protein</fullName>
    </submittedName>
</protein>
<feature type="region of interest" description="Disordered" evidence="1">
    <location>
        <begin position="320"/>
        <end position="365"/>
    </location>
</feature>
<gene>
    <name evidence="3" type="ORF">C9J01_08490</name>
</gene>
<evidence type="ECO:0000313" key="4">
    <source>
        <dbReference type="Proteomes" id="UP000241346"/>
    </source>
</evidence>
<feature type="chain" id="PRO_5015581199" evidence="2">
    <location>
        <begin position="24"/>
        <end position="365"/>
    </location>
</feature>
<accession>A0A2T3NHI3</accession>
<evidence type="ECO:0000256" key="1">
    <source>
        <dbReference type="SAM" id="MobiDB-lite"/>
    </source>
</evidence>
<reference evidence="3 4" key="1">
    <citation type="submission" date="2018-03" db="EMBL/GenBank/DDBJ databases">
        <title>Whole genome sequencing of Histamine producing bacteria.</title>
        <authorList>
            <person name="Butler K."/>
        </authorList>
    </citation>
    <scope>NUCLEOTIDE SEQUENCE [LARGE SCALE GENOMIC DNA]</scope>
    <source>
        <strain evidence="3 4">DSM 19138</strain>
    </source>
</reference>
<dbReference type="AlphaFoldDB" id="A0A2T3NHI3"/>
<feature type="compositionally biased region" description="Acidic residues" evidence="1">
    <location>
        <begin position="325"/>
        <end position="335"/>
    </location>
</feature>
<feature type="signal peptide" evidence="2">
    <location>
        <begin position="1"/>
        <end position="23"/>
    </location>
</feature>
<organism evidence="3 4">
    <name type="scientific">Photobacterium rosenbergii</name>
    <dbReference type="NCBI Taxonomy" id="294936"/>
    <lineage>
        <taxon>Bacteria</taxon>
        <taxon>Pseudomonadati</taxon>
        <taxon>Pseudomonadota</taxon>
        <taxon>Gammaproteobacteria</taxon>
        <taxon>Vibrionales</taxon>
        <taxon>Vibrionaceae</taxon>
        <taxon>Photobacterium</taxon>
    </lineage>
</organism>
<feature type="compositionally biased region" description="Low complexity" evidence="1">
    <location>
        <begin position="348"/>
        <end position="365"/>
    </location>
</feature>
<dbReference type="Proteomes" id="UP000241346">
    <property type="component" value="Unassembled WGS sequence"/>
</dbReference>